<evidence type="ECO:0000313" key="3">
    <source>
        <dbReference type="Proteomes" id="UP000295070"/>
    </source>
</evidence>
<comment type="caution">
    <text evidence="2">The sequence shown here is derived from an EMBL/GenBank/DDBJ whole genome shotgun (WGS) entry which is preliminary data.</text>
</comment>
<dbReference type="PANTHER" id="PTHR38001:SF1">
    <property type="entry name" value="PROTEIN CEBPZOS"/>
    <property type="match status" value="1"/>
</dbReference>
<name>A0A484CAX4_PERFV</name>
<dbReference type="EMBL" id="SCKG01000018">
    <property type="protein sequence ID" value="TDH00777.1"/>
    <property type="molecule type" value="Genomic_DNA"/>
</dbReference>
<evidence type="ECO:0000256" key="1">
    <source>
        <dbReference type="SAM" id="Phobius"/>
    </source>
</evidence>
<sequence>MVVRLLLFLHLGCVYRPSCSPFRFITRLVPLFFSTVNLKMPPKPLEPLAKKLMKGVIALELLAVFGVYGLFHKMNTSRDFRNTMSRRFPSVLEVYYQSNEWAGVYGIRERDHEAWSAKQD</sequence>
<organism evidence="2 3">
    <name type="scientific">Perca flavescens</name>
    <name type="common">American yellow perch</name>
    <name type="synonym">Morone flavescens</name>
    <dbReference type="NCBI Taxonomy" id="8167"/>
    <lineage>
        <taxon>Eukaryota</taxon>
        <taxon>Metazoa</taxon>
        <taxon>Chordata</taxon>
        <taxon>Craniata</taxon>
        <taxon>Vertebrata</taxon>
        <taxon>Euteleostomi</taxon>
        <taxon>Actinopterygii</taxon>
        <taxon>Neopterygii</taxon>
        <taxon>Teleostei</taxon>
        <taxon>Neoteleostei</taxon>
        <taxon>Acanthomorphata</taxon>
        <taxon>Eupercaria</taxon>
        <taxon>Perciformes</taxon>
        <taxon>Percoidei</taxon>
        <taxon>Percidae</taxon>
        <taxon>Percinae</taxon>
        <taxon>Perca</taxon>
    </lineage>
</organism>
<evidence type="ECO:0008006" key="4">
    <source>
        <dbReference type="Google" id="ProtNLM"/>
    </source>
</evidence>
<dbReference type="InterPro" id="IPR037764">
    <property type="entry name" value="CEBPZOS"/>
</dbReference>
<feature type="transmembrane region" description="Helical" evidence="1">
    <location>
        <begin position="52"/>
        <end position="71"/>
    </location>
</feature>
<dbReference type="Proteomes" id="UP000295070">
    <property type="component" value="Chromosome 18"/>
</dbReference>
<keyword evidence="1" id="KW-1133">Transmembrane helix</keyword>
<reference evidence="2 3" key="1">
    <citation type="submission" date="2019-01" db="EMBL/GenBank/DDBJ databases">
        <title>A chromosome-scale genome assembly of the yellow perch, Perca flavescens.</title>
        <authorList>
            <person name="Feron R."/>
            <person name="Morvezen R."/>
            <person name="Bestin A."/>
            <person name="Haffray P."/>
            <person name="Klopp C."/>
            <person name="Zahm M."/>
            <person name="Cabau C."/>
            <person name="Roques C."/>
            <person name="Donnadieu C."/>
            <person name="Bouchez O."/>
            <person name="Christie M."/>
            <person name="Larson W."/>
            <person name="Guiguen Y."/>
        </authorList>
    </citation>
    <scope>NUCLEOTIDE SEQUENCE [LARGE SCALE GENOMIC DNA]</scope>
    <source>
        <strain evidence="2">YP-PL-M2</strain>
        <tissue evidence="2">Blood</tissue>
    </source>
</reference>
<gene>
    <name evidence="2" type="ORF">EPR50_G00191820</name>
</gene>
<dbReference type="AlphaFoldDB" id="A0A484CAX4"/>
<keyword evidence="3" id="KW-1185">Reference proteome</keyword>
<accession>A0A484CAX4</accession>
<proteinExistence type="predicted"/>
<dbReference type="PANTHER" id="PTHR38001">
    <property type="entry name" value="PROTEIN CEBPZOS"/>
    <property type="match status" value="1"/>
</dbReference>
<keyword evidence="1" id="KW-0812">Transmembrane</keyword>
<evidence type="ECO:0000313" key="2">
    <source>
        <dbReference type="EMBL" id="TDH00777.1"/>
    </source>
</evidence>
<protein>
    <recommendedName>
        <fullName evidence="4">CEBPZ opposite strand</fullName>
    </recommendedName>
</protein>
<keyword evidence="1" id="KW-0472">Membrane</keyword>